<sequence>MQYKTNRQNHDFQIAYFMVGACHTADAAYALLHDLRQDREAALAMSKAGAKRTLAKQLKAQAQINNAEHEWERLEARADLEEITAMSEINDANVAACEAEIAFIHECIKRITPLRKYAHLPDAEAFQAAQADEWKFTLMRRAENYIMTQGMIPHDHFETMRLHPAFKTEIMPHMERVHQLASTPGMRETLIATITNEKSAVRDALPRLEFKQLEEKQ</sequence>
<keyword evidence="1" id="KW-0175">Coiled coil</keyword>
<proteinExistence type="predicted"/>
<name>A0A4D5ZG87_9CAUD</name>
<feature type="coiled-coil region" evidence="1">
    <location>
        <begin position="50"/>
        <end position="84"/>
    </location>
</feature>
<dbReference type="EMBL" id="MK552140">
    <property type="protein sequence ID" value="QBX06522.1"/>
    <property type="molecule type" value="Genomic_DNA"/>
</dbReference>
<gene>
    <name evidence="2" type="ORF">BcepSaruman_109</name>
</gene>
<reference evidence="2 3" key="1">
    <citation type="submission" date="2019-02" db="EMBL/GenBank/DDBJ databases">
        <title>Complete genome sequence of Burkholderia cenocepacia phage BcepSaruman.</title>
        <authorList>
            <person name="Park K."/>
            <person name="Liu M."/>
            <person name="Gill J."/>
        </authorList>
    </citation>
    <scope>NUCLEOTIDE SEQUENCE [LARGE SCALE GENOMIC DNA]</scope>
</reference>
<organism evidence="2 3">
    <name type="scientific">Burkholderia phage BcepSaruman</name>
    <dbReference type="NCBI Taxonomy" id="2530032"/>
    <lineage>
        <taxon>Viruses</taxon>
        <taxon>Duplodnaviria</taxon>
        <taxon>Heunggongvirae</taxon>
        <taxon>Uroviricota</taxon>
        <taxon>Caudoviricetes</taxon>
        <taxon>Sarumanvirus</taxon>
        <taxon>Sarumanvirus bcepsaruman</taxon>
    </lineage>
</organism>
<dbReference type="PROSITE" id="PS51257">
    <property type="entry name" value="PROKAR_LIPOPROTEIN"/>
    <property type="match status" value="1"/>
</dbReference>
<dbReference type="Proteomes" id="UP000296455">
    <property type="component" value="Segment"/>
</dbReference>
<keyword evidence="3" id="KW-1185">Reference proteome</keyword>
<evidence type="ECO:0000313" key="3">
    <source>
        <dbReference type="Proteomes" id="UP000296455"/>
    </source>
</evidence>
<protein>
    <submittedName>
        <fullName evidence="2">Uncharacterized protein</fullName>
    </submittedName>
</protein>
<accession>A0A4D5ZG87</accession>
<evidence type="ECO:0000256" key="1">
    <source>
        <dbReference type="SAM" id="Coils"/>
    </source>
</evidence>
<evidence type="ECO:0000313" key="2">
    <source>
        <dbReference type="EMBL" id="QBX06522.1"/>
    </source>
</evidence>